<evidence type="ECO:0000313" key="2">
    <source>
        <dbReference type="EMBL" id="OMF17235.1"/>
    </source>
</evidence>
<proteinExistence type="predicted"/>
<evidence type="ECO:0000259" key="1">
    <source>
        <dbReference type="Pfam" id="PF04233"/>
    </source>
</evidence>
<protein>
    <submittedName>
        <fullName evidence="2">Phage head morphogenesis protein</fullName>
    </submittedName>
</protein>
<gene>
    <name evidence="2" type="ORF">BK131_04525</name>
</gene>
<dbReference type="NCBIfam" id="TIGR01641">
    <property type="entry name" value="phageSPP1_gp7"/>
    <property type="match status" value="1"/>
</dbReference>
<feature type="domain" description="Phage head morphogenesis" evidence="1">
    <location>
        <begin position="195"/>
        <end position="301"/>
    </location>
</feature>
<comment type="caution">
    <text evidence="2">The sequence shown here is derived from an EMBL/GenBank/DDBJ whole genome shotgun (WGS) entry which is preliminary data.</text>
</comment>
<accession>A0A1R1C543</accession>
<name>A0A1R1C543_PAEAM</name>
<reference evidence="2 3" key="1">
    <citation type="submission" date="2016-11" db="EMBL/GenBank/DDBJ databases">
        <title>Paenibacillus species isolates.</title>
        <authorList>
            <person name="Beno S.M."/>
        </authorList>
    </citation>
    <scope>NUCLEOTIDE SEQUENCE [LARGE SCALE GENOMIC DNA]</scope>
    <source>
        <strain evidence="2 3">FSL H8-0246</strain>
    </source>
</reference>
<evidence type="ECO:0000313" key="3">
    <source>
        <dbReference type="Proteomes" id="UP000187134"/>
    </source>
</evidence>
<dbReference type="EMBL" id="MRTJ01000001">
    <property type="protein sequence ID" value="OMF17235.1"/>
    <property type="molecule type" value="Genomic_DNA"/>
</dbReference>
<dbReference type="OrthoDB" id="9765386at2"/>
<dbReference type="AlphaFoldDB" id="A0A1R1C543"/>
<dbReference type="RefSeq" id="WP_076330599.1">
    <property type="nucleotide sequence ID" value="NZ_MRTJ01000001.1"/>
</dbReference>
<dbReference type="Pfam" id="PF04233">
    <property type="entry name" value="Phage_Mu_F"/>
    <property type="match status" value="1"/>
</dbReference>
<dbReference type="InterPro" id="IPR006528">
    <property type="entry name" value="Phage_head_morphogenesis_dom"/>
</dbReference>
<sequence length="373" mass="42512">MKPQKYWQKRSEQAAQHQYDKTDGYINSVSREYELAIRSMTKDLNEWYYRFAKNNELSFADGKKLLTKAELKEFRMTLEQFTAMAKGNLDGAWTKELNNVYFKTRIDRLSALLIQLQQQIEVLAANQQTGTSVLMQGVYTDTYYRTIYEVHKGLGIGVSFAYVDTVAVAKVIAQPWLGKNYSARIWDDRDKLAREVRNTLSQAIIRGDSIEQMTRVMTARMEVGKSAAERLVRTETAHIIQEATFDGYKASGVVDKYQILATLDKRTSKICQGMDGKVFSLSEKEVSVTFPPFHANCRTTTTVYFEDDDDPGTRIARDASGKNITVPGSMTYAEWKKEYGVEIPEVKAVAKRSKGKASQSGRQLEFTEYEIID</sequence>
<dbReference type="Proteomes" id="UP000187134">
    <property type="component" value="Unassembled WGS sequence"/>
</dbReference>
<organism evidence="2 3">
    <name type="scientific">Paenibacillus amylolyticus</name>
    <dbReference type="NCBI Taxonomy" id="1451"/>
    <lineage>
        <taxon>Bacteria</taxon>
        <taxon>Bacillati</taxon>
        <taxon>Bacillota</taxon>
        <taxon>Bacilli</taxon>
        <taxon>Bacillales</taxon>
        <taxon>Paenibacillaceae</taxon>
        <taxon>Paenibacillus</taxon>
    </lineage>
</organism>